<keyword evidence="1" id="KW-0175">Coiled coil</keyword>
<evidence type="ECO:0008006" key="5">
    <source>
        <dbReference type="Google" id="ProtNLM"/>
    </source>
</evidence>
<dbReference type="EMBL" id="MAMP01000020">
    <property type="protein sequence ID" value="OES45239.1"/>
    <property type="molecule type" value="Genomic_DNA"/>
</dbReference>
<accession>A0A1E7DQB1</accession>
<feature type="region of interest" description="Disordered" evidence="2">
    <location>
        <begin position="321"/>
        <end position="354"/>
    </location>
</feature>
<dbReference type="Proteomes" id="UP000095658">
    <property type="component" value="Unassembled WGS sequence"/>
</dbReference>
<dbReference type="Pfam" id="PF09979">
    <property type="entry name" value="DUF2213"/>
    <property type="match status" value="1"/>
</dbReference>
<evidence type="ECO:0000313" key="3">
    <source>
        <dbReference type="EMBL" id="OES45239.1"/>
    </source>
</evidence>
<feature type="coiled-coil region" evidence="1">
    <location>
        <begin position="226"/>
        <end position="253"/>
    </location>
</feature>
<reference evidence="3 4" key="1">
    <citation type="submission" date="2016-06" db="EMBL/GenBank/DDBJ databases">
        <title>Domibacillus iocasae genome sequencing.</title>
        <authorList>
            <person name="Verma A."/>
            <person name="Pal Y."/>
            <person name="Ojha A.K."/>
            <person name="Krishnamurthi S."/>
        </authorList>
    </citation>
    <scope>NUCLEOTIDE SEQUENCE [LARGE SCALE GENOMIC DNA]</scope>
    <source>
        <strain evidence="3 4">DSM 29979</strain>
    </source>
</reference>
<evidence type="ECO:0000256" key="2">
    <source>
        <dbReference type="SAM" id="MobiDB-lite"/>
    </source>
</evidence>
<dbReference type="AlphaFoldDB" id="A0A1E7DQB1"/>
<name>A0A1E7DQB1_9BACI</name>
<comment type="caution">
    <text evidence="3">The sequence shown here is derived from an EMBL/GenBank/DDBJ whole genome shotgun (WGS) entry which is preliminary data.</text>
</comment>
<dbReference type="STRING" id="1714016.BA724_04315"/>
<dbReference type="PIRSF" id="PIRSF029215">
    <property type="entry name" value="UCP029215"/>
    <property type="match status" value="1"/>
</dbReference>
<feature type="compositionally biased region" description="Polar residues" evidence="2">
    <location>
        <begin position="321"/>
        <end position="342"/>
    </location>
</feature>
<evidence type="ECO:0000256" key="1">
    <source>
        <dbReference type="SAM" id="Coils"/>
    </source>
</evidence>
<protein>
    <recommendedName>
        <fullName evidence="5">DUF2213 domain-containing protein</fullName>
    </recommendedName>
</protein>
<organism evidence="3 4">
    <name type="scientific">Domibacillus iocasae</name>
    <dbReference type="NCBI Taxonomy" id="1714016"/>
    <lineage>
        <taxon>Bacteria</taxon>
        <taxon>Bacillati</taxon>
        <taxon>Bacillota</taxon>
        <taxon>Bacilli</taxon>
        <taxon>Bacillales</taxon>
        <taxon>Bacillaceae</taxon>
        <taxon>Domibacillus</taxon>
    </lineage>
</organism>
<gene>
    <name evidence="3" type="ORF">BA724_04315</name>
</gene>
<keyword evidence="4" id="KW-1185">Reference proteome</keyword>
<evidence type="ECO:0000313" key="4">
    <source>
        <dbReference type="Proteomes" id="UP000095658"/>
    </source>
</evidence>
<dbReference type="InterPro" id="IPR016913">
    <property type="entry name" value="UCP029215"/>
</dbReference>
<proteinExistence type="predicted"/>
<sequence>MLIRDSMLKKDSFGFLTVTAPITRPGVFPYQRQDGTVQYEAKLPDDVFSDLAIYSARAKPVTDGHPNEEVTVDNISRYSKGMTHTDSRVEGGMLVVSMTVTDAALMDRIFSGEQSEISIGFLSDIVEQRGTYQGDEYGYVQKNIDINHVAIVDRGRAGPKVAIRADSDAWQIDNESGGKPNMPVYKIDGKDYEVDPTVKAYMDAQDAKLLVADSKVKEYDSLKGRFDAQAVALEAAQKEAKDAKENQMSADELDQKVEARVALIAGAKPLLEDSFDFKGKSEREIKEAVILKAKPDFKGDGLSDDYVNAFYDATVGHVQQQGFSSTGSNHLFSGDGASSGQLQEKKNQRLKMNQ</sequence>